<sequence>MGAGRGVHGLGCAPGAQIAGGMEKAQLNVLGVGAVGPVATLPREREAVRARHGQCALMLLS</sequence>
<dbReference type="Proteomes" id="UP000239874">
    <property type="component" value="Unassembled WGS sequence"/>
</dbReference>
<evidence type="ECO:0000313" key="2">
    <source>
        <dbReference type="Proteomes" id="UP000239874"/>
    </source>
</evidence>
<reference evidence="1 2" key="1">
    <citation type="submission" date="2018-02" db="EMBL/GenBank/DDBJ databases">
        <title>8 Nocardia nova and 1 Nocardia cyriacigeorgica strain used for evolution to TMP-SMX.</title>
        <authorList>
            <person name="Mehta H."/>
            <person name="Weng J."/>
            <person name="Shamoo Y."/>
        </authorList>
    </citation>
    <scope>NUCLEOTIDE SEQUENCE [LARGE SCALE GENOMIC DNA]</scope>
    <source>
        <strain evidence="1 2">MDA3139</strain>
    </source>
</reference>
<dbReference type="AlphaFoldDB" id="A0A2S6AMJ5"/>
<gene>
    <name evidence="1" type="ORF">C5E45_20700</name>
</gene>
<protein>
    <submittedName>
        <fullName evidence="1">Uncharacterized protein</fullName>
    </submittedName>
</protein>
<name>A0A2S6AMJ5_9NOCA</name>
<dbReference type="EMBL" id="PSZC01000014">
    <property type="protein sequence ID" value="PPJ36467.1"/>
    <property type="molecule type" value="Genomic_DNA"/>
</dbReference>
<organism evidence="1 2">
    <name type="scientific">Nocardia nova</name>
    <dbReference type="NCBI Taxonomy" id="37330"/>
    <lineage>
        <taxon>Bacteria</taxon>
        <taxon>Bacillati</taxon>
        <taxon>Actinomycetota</taxon>
        <taxon>Actinomycetes</taxon>
        <taxon>Mycobacteriales</taxon>
        <taxon>Nocardiaceae</taxon>
        <taxon>Nocardia</taxon>
    </lineage>
</organism>
<proteinExistence type="predicted"/>
<evidence type="ECO:0000313" key="1">
    <source>
        <dbReference type="EMBL" id="PPJ36467.1"/>
    </source>
</evidence>
<comment type="caution">
    <text evidence="1">The sequence shown here is derived from an EMBL/GenBank/DDBJ whole genome shotgun (WGS) entry which is preliminary data.</text>
</comment>
<accession>A0A2S6AMJ5</accession>